<keyword evidence="7" id="KW-1185">Reference proteome</keyword>
<dbReference type="PANTHER" id="PTHR30055:SF234">
    <property type="entry name" value="HTH-TYPE TRANSCRIPTIONAL REGULATOR BETI"/>
    <property type="match status" value="1"/>
</dbReference>
<dbReference type="PANTHER" id="PTHR30055">
    <property type="entry name" value="HTH-TYPE TRANSCRIPTIONAL REGULATOR RUTR"/>
    <property type="match status" value="1"/>
</dbReference>
<evidence type="ECO:0000313" key="7">
    <source>
        <dbReference type="Proteomes" id="UP001500957"/>
    </source>
</evidence>
<keyword evidence="1" id="KW-0805">Transcription regulation</keyword>
<dbReference type="InterPro" id="IPR050109">
    <property type="entry name" value="HTH-type_TetR-like_transc_reg"/>
</dbReference>
<dbReference type="EMBL" id="BAAAHE010000007">
    <property type="protein sequence ID" value="GAA0608339.1"/>
    <property type="molecule type" value="Genomic_DNA"/>
</dbReference>
<name>A0ABN1GC60_9ACTN</name>
<dbReference type="SUPFAM" id="SSF46689">
    <property type="entry name" value="Homeodomain-like"/>
    <property type="match status" value="1"/>
</dbReference>
<reference evidence="6 7" key="1">
    <citation type="journal article" date="2019" name="Int. J. Syst. Evol. Microbiol.">
        <title>The Global Catalogue of Microorganisms (GCM) 10K type strain sequencing project: providing services to taxonomists for standard genome sequencing and annotation.</title>
        <authorList>
            <consortium name="The Broad Institute Genomics Platform"/>
            <consortium name="The Broad Institute Genome Sequencing Center for Infectious Disease"/>
            <person name="Wu L."/>
            <person name="Ma J."/>
        </authorList>
    </citation>
    <scope>NUCLEOTIDE SEQUENCE [LARGE SCALE GENOMIC DNA]</scope>
    <source>
        <strain evidence="6 7">JCM 10671</strain>
    </source>
</reference>
<evidence type="ECO:0000256" key="1">
    <source>
        <dbReference type="ARBA" id="ARBA00023015"/>
    </source>
</evidence>
<evidence type="ECO:0000256" key="3">
    <source>
        <dbReference type="ARBA" id="ARBA00023163"/>
    </source>
</evidence>
<evidence type="ECO:0000256" key="2">
    <source>
        <dbReference type="ARBA" id="ARBA00023125"/>
    </source>
</evidence>
<dbReference type="PROSITE" id="PS50977">
    <property type="entry name" value="HTH_TETR_2"/>
    <property type="match status" value="1"/>
</dbReference>
<organism evidence="6 7">
    <name type="scientific">Sporichthya brevicatena</name>
    <dbReference type="NCBI Taxonomy" id="171442"/>
    <lineage>
        <taxon>Bacteria</taxon>
        <taxon>Bacillati</taxon>
        <taxon>Actinomycetota</taxon>
        <taxon>Actinomycetes</taxon>
        <taxon>Sporichthyales</taxon>
        <taxon>Sporichthyaceae</taxon>
        <taxon>Sporichthya</taxon>
    </lineage>
</organism>
<sequence>MRTAILAAAEELFAERGFPGTSTKAIAERAEVSEALVFTNFGTKAALFEAAVMDRYEAFVEAFMAEVAKGELEQYTTAFDLVHSFVEAFAKFLTENRSIVLSYLDYYRLAADDSSGPAANFALALVDLEQLLTRRGPELGLRVTDTRLAVRAIISMVLGLVLHEDLMFSGVRRPARARMLREITDLVVSGLVER</sequence>
<evidence type="ECO:0000313" key="6">
    <source>
        <dbReference type="EMBL" id="GAA0608339.1"/>
    </source>
</evidence>
<dbReference type="PRINTS" id="PR00455">
    <property type="entry name" value="HTHTETR"/>
</dbReference>
<dbReference type="Pfam" id="PF00440">
    <property type="entry name" value="TetR_N"/>
    <property type="match status" value="1"/>
</dbReference>
<gene>
    <name evidence="6" type="ORF">GCM10009547_07870</name>
</gene>
<keyword evidence="2 4" id="KW-0238">DNA-binding</keyword>
<evidence type="ECO:0000256" key="4">
    <source>
        <dbReference type="PROSITE-ProRule" id="PRU00335"/>
    </source>
</evidence>
<dbReference type="Proteomes" id="UP001500957">
    <property type="component" value="Unassembled WGS sequence"/>
</dbReference>
<dbReference type="Gene3D" id="1.10.10.60">
    <property type="entry name" value="Homeodomain-like"/>
    <property type="match status" value="1"/>
</dbReference>
<feature type="DNA-binding region" description="H-T-H motif" evidence="4">
    <location>
        <begin position="22"/>
        <end position="41"/>
    </location>
</feature>
<comment type="caution">
    <text evidence="6">The sequence shown here is derived from an EMBL/GenBank/DDBJ whole genome shotgun (WGS) entry which is preliminary data.</text>
</comment>
<dbReference type="InterPro" id="IPR001647">
    <property type="entry name" value="HTH_TetR"/>
</dbReference>
<feature type="domain" description="HTH tetR-type" evidence="5">
    <location>
        <begin position="1"/>
        <end position="59"/>
    </location>
</feature>
<protein>
    <submittedName>
        <fullName evidence="6">TetR/AcrR family transcriptional regulator</fullName>
    </submittedName>
</protein>
<accession>A0ABN1GC60</accession>
<dbReference type="Gene3D" id="1.10.357.10">
    <property type="entry name" value="Tetracycline Repressor, domain 2"/>
    <property type="match status" value="1"/>
</dbReference>
<dbReference type="InterPro" id="IPR009057">
    <property type="entry name" value="Homeodomain-like_sf"/>
</dbReference>
<proteinExistence type="predicted"/>
<evidence type="ECO:0000259" key="5">
    <source>
        <dbReference type="PROSITE" id="PS50977"/>
    </source>
</evidence>
<keyword evidence="3" id="KW-0804">Transcription</keyword>